<name>A0ABW0SEL3_9RHOB</name>
<keyword evidence="3 6" id="KW-0812">Transmembrane</keyword>
<evidence type="ECO:0000256" key="2">
    <source>
        <dbReference type="ARBA" id="ARBA00022448"/>
    </source>
</evidence>
<evidence type="ECO:0000256" key="4">
    <source>
        <dbReference type="ARBA" id="ARBA00022989"/>
    </source>
</evidence>
<dbReference type="InterPro" id="IPR002293">
    <property type="entry name" value="AA/rel_permease1"/>
</dbReference>
<dbReference type="Pfam" id="PF13520">
    <property type="entry name" value="AA_permease_2"/>
    <property type="match status" value="1"/>
</dbReference>
<evidence type="ECO:0000313" key="8">
    <source>
        <dbReference type="Proteomes" id="UP001596056"/>
    </source>
</evidence>
<evidence type="ECO:0000256" key="5">
    <source>
        <dbReference type="ARBA" id="ARBA00023136"/>
    </source>
</evidence>
<feature type="transmembrane region" description="Helical" evidence="6">
    <location>
        <begin position="205"/>
        <end position="231"/>
    </location>
</feature>
<gene>
    <name evidence="7" type="ORF">ACFPOC_13575</name>
</gene>
<dbReference type="PANTHER" id="PTHR45649:SF26">
    <property type="entry name" value="OS04G0435100 PROTEIN"/>
    <property type="match status" value="1"/>
</dbReference>
<feature type="transmembrane region" description="Helical" evidence="6">
    <location>
        <begin position="375"/>
        <end position="400"/>
    </location>
</feature>
<dbReference type="RefSeq" id="WP_209842023.1">
    <property type="nucleotide sequence ID" value="NZ_JAGGJP010000013.1"/>
</dbReference>
<comment type="subcellular location">
    <subcellularLocation>
        <location evidence="1">Membrane</location>
        <topology evidence="1">Multi-pass membrane protein</topology>
    </subcellularLocation>
</comment>
<evidence type="ECO:0000313" key="7">
    <source>
        <dbReference type="EMBL" id="MFC5567438.1"/>
    </source>
</evidence>
<feature type="transmembrane region" description="Helical" evidence="6">
    <location>
        <begin position="52"/>
        <end position="73"/>
    </location>
</feature>
<keyword evidence="5 6" id="KW-0472">Membrane</keyword>
<feature type="transmembrane region" description="Helical" evidence="6">
    <location>
        <begin position="348"/>
        <end position="369"/>
    </location>
</feature>
<dbReference type="Proteomes" id="UP001596056">
    <property type="component" value="Unassembled WGS sequence"/>
</dbReference>
<keyword evidence="8" id="KW-1185">Reference proteome</keyword>
<keyword evidence="4 6" id="KW-1133">Transmembrane helix</keyword>
<feature type="transmembrane region" description="Helical" evidence="6">
    <location>
        <begin position="252"/>
        <end position="274"/>
    </location>
</feature>
<protein>
    <submittedName>
        <fullName evidence="7">Amino acid permease</fullName>
    </submittedName>
</protein>
<dbReference type="Gene3D" id="1.20.1740.10">
    <property type="entry name" value="Amino acid/polyamine transporter I"/>
    <property type="match status" value="1"/>
</dbReference>
<keyword evidence="2" id="KW-0813">Transport</keyword>
<sequence>MAHSQSSDRGEGLKRDITPFQSFAVAFGFVSIATGIFTAYGVMLVTSGPMGIWTWPVVVIGQLMVAFIIGSLAARIPVTGYVYQWASRLTNPVFGWIMGWISFTFLAIVLVAVDYTIASTVLPVLLSYEGDAQNAWFITAGVILLQALMIAFSTRLTQKFNAIAVSIQLVGMISLVVLLFAVGYWQGELDFSNLLSTGLIPREGYFSLGSLTAAGPWVMGTLLGAFTIVGFEAAANLAEETREPARVVPKAMWQAVLSLGVIGMLFLIAVTALLGDPTNLQLSATPIADVINRVLGSLLGKALLLLVVISIFSCGLVILLSGTRLVWAMSRDERFPGWRLWRQVNTTLHTPVNATILVTVIGQLILAVFSQETDALFALFSAATLLPAIIYAVTVGMYALKRDALPPSQGGSVLGGGGLSGVG</sequence>
<dbReference type="PIRSF" id="PIRSF006060">
    <property type="entry name" value="AA_transporter"/>
    <property type="match status" value="1"/>
</dbReference>
<feature type="transmembrane region" description="Helical" evidence="6">
    <location>
        <begin position="20"/>
        <end position="40"/>
    </location>
</feature>
<comment type="caution">
    <text evidence="7">The sequence shown here is derived from an EMBL/GenBank/DDBJ whole genome shotgun (WGS) entry which is preliminary data.</text>
</comment>
<feature type="transmembrane region" description="Helical" evidence="6">
    <location>
        <begin position="160"/>
        <end position="185"/>
    </location>
</feature>
<evidence type="ECO:0000256" key="6">
    <source>
        <dbReference type="SAM" id="Phobius"/>
    </source>
</evidence>
<proteinExistence type="predicted"/>
<organism evidence="7 8">
    <name type="scientific">Rubellimicrobium aerolatum</name>
    <dbReference type="NCBI Taxonomy" id="490979"/>
    <lineage>
        <taxon>Bacteria</taxon>
        <taxon>Pseudomonadati</taxon>
        <taxon>Pseudomonadota</taxon>
        <taxon>Alphaproteobacteria</taxon>
        <taxon>Rhodobacterales</taxon>
        <taxon>Roseobacteraceae</taxon>
        <taxon>Rubellimicrobium</taxon>
    </lineage>
</organism>
<dbReference type="PANTHER" id="PTHR45649">
    <property type="entry name" value="AMINO-ACID PERMEASE BAT1"/>
    <property type="match status" value="1"/>
</dbReference>
<feature type="transmembrane region" description="Helical" evidence="6">
    <location>
        <begin position="93"/>
        <end position="115"/>
    </location>
</feature>
<reference evidence="8" key="1">
    <citation type="journal article" date="2019" name="Int. J. Syst. Evol. Microbiol.">
        <title>The Global Catalogue of Microorganisms (GCM) 10K type strain sequencing project: providing services to taxonomists for standard genome sequencing and annotation.</title>
        <authorList>
            <consortium name="The Broad Institute Genomics Platform"/>
            <consortium name="The Broad Institute Genome Sequencing Center for Infectious Disease"/>
            <person name="Wu L."/>
            <person name="Ma J."/>
        </authorList>
    </citation>
    <scope>NUCLEOTIDE SEQUENCE [LARGE SCALE GENOMIC DNA]</scope>
    <source>
        <strain evidence="8">KACC 11588</strain>
    </source>
</reference>
<evidence type="ECO:0000256" key="3">
    <source>
        <dbReference type="ARBA" id="ARBA00022692"/>
    </source>
</evidence>
<evidence type="ECO:0000256" key="1">
    <source>
        <dbReference type="ARBA" id="ARBA00004141"/>
    </source>
</evidence>
<feature type="transmembrane region" description="Helical" evidence="6">
    <location>
        <begin position="302"/>
        <end position="327"/>
    </location>
</feature>
<accession>A0ABW0SEL3</accession>
<dbReference type="EMBL" id="JBHSNA010000014">
    <property type="protein sequence ID" value="MFC5567438.1"/>
    <property type="molecule type" value="Genomic_DNA"/>
</dbReference>
<feature type="transmembrane region" description="Helical" evidence="6">
    <location>
        <begin position="135"/>
        <end position="153"/>
    </location>
</feature>